<evidence type="ECO:0000313" key="1">
    <source>
        <dbReference type="EMBL" id="KAF3557731.1"/>
    </source>
</evidence>
<comment type="caution">
    <text evidence="1">The sequence shown here is derived from an EMBL/GenBank/DDBJ whole genome shotgun (WGS) entry which is preliminary data.</text>
</comment>
<organism evidence="1 2">
    <name type="scientific">Brassica cretica</name>
    <name type="common">Mustard</name>
    <dbReference type="NCBI Taxonomy" id="69181"/>
    <lineage>
        <taxon>Eukaryota</taxon>
        <taxon>Viridiplantae</taxon>
        <taxon>Streptophyta</taxon>
        <taxon>Embryophyta</taxon>
        <taxon>Tracheophyta</taxon>
        <taxon>Spermatophyta</taxon>
        <taxon>Magnoliopsida</taxon>
        <taxon>eudicotyledons</taxon>
        <taxon>Gunneridae</taxon>
        <taxon>Pentapetalae</taxon>
        <taxon>rosids</taxon>
        <taxon>malvids</taxon>
        <taxon>Brassicales</taxon>
        <taxon>Brassicaceae</taxon>
        <taxon>Brassiceae</taxon>
        <taxon>Brassica</taxon>
    </lineage>
</organism>
<evidence type="ECO:0008006" key="3">
    <source>
        <dbReference type="Google" id="ProtNLM"/>
    </source>
</evidence>
<dbReference type="Proteomes" id="UP000712600">
    <property type="component" value="Unassembled WGS sequence"/>
</dbReference>
<dbReference type="AlphaFoldDB" id="A0A8S9R6N8"/>
<dbReference type="EMBL" id="QGKX02000996">
    <property type="protein sequence ID" value="KAF3557731.1"/>
    <property type="molecule type" value="Genomic_DNA"/>
</dbReference>
<reference evidence="1" key="1">
    <citation type="submission" date="2019-12" db="EMBL/GenBank/DDBJ databases">
        <title>Genome sequencing and annotation of Brassica cretica.</title>
        <authorList>
            <person name="Studholme D.J."/>
            <person name="Sarris P."/>
        </authorList>
    </citation>
    <scope>NUCLEOTIDE SEQUENCE</scope>
    <source>
        <strain evidence="1">PFS-109/04</strain>
        <tissue evidence="1">Leaf</tissue>
    </source>
</reference>
<proteinExistence type="predicted"/>
<accession>A0A8S9R6N8</accession>
<gene>
    <name evidence="1" type="ORF">F2Q69_00017839</name>
</gene>
<protein>
    <recommendedName>
        <fullName evidence="3">RNase H type-1 domain-containing protein</fullName>
    </recommendedName>
</protein>
<name>A0A8S9R6N8_BRACR</name>
<sequence>MDPTATRRINRYPRLQGCHKQVSPHHTELKSLVWALKCLSRYQRYCNYFVIHSQELVKMIATPEDWPAFAAELNEFKTLWASYQDGQVVYKDKSSNTKADFLARQARTRKHVFSYVNTCVPHWIDIRNSTFADSS</sequence>
<evidence type="ECO:0000313" key="2">
    <source>
        <dbReference type="Proteomes" id="UP000712600"/>
    </source>
</evidence>